<sequence length="154" mass="17268">MLLSPASVAFAFETETMNDVKFGGCFHNGIIVKFRSKGKMMFGCARRKLLGVFYPERTDNYELYARPEVDAVHGLRVEASDAGKLRFLARHDAGEPWELLLELDAPDTVDRIGLFSKTWEPTEQTTLFSNVKYVTGARAIEPADAGRGERYDAN</sequence>
<dbReference type="Proteomes" id="UP001153404">
    <property type="component" value="Unassembled WGS sequence"/>
</dbReference>
<keyword evidence="2" id="KW-1185">Reference proteome</keyword>
<dbReference type="EMBL" id="JAPDIA010000003">
    <property type="protein sequence ID" value="MDG0810151.1"/>
    <property type="molecule type" value="Genomic_DNA"/>
</dbReference>
<protein>
    <submittedName>
        <fullName evidence="1">Uncharacterized protein</fullName>
    </submittedName>
</protein>
<dbReference type="RefSeq" id="WP_277531826.1">
    <property type="nucleotide sequence ID" value="NZ_JAPDIA010000003.1"/>
</dbReference>
<proteinExistence type="predicted"/>
<evidence type="ECO:0000313" key="1">
    <source>
        <dbReference type="EMBL" id="MDG0810151.1"/>
    </source>
</evidence>
<reference evidence="1" key="1">
    <citation type="submission" date="2022-10" db="EMBL/GenBank/DDBJ databases">
        <title>Comparative genomic analysis of Cohnella hashimotonis sp. nov., isolated from the International Space Station.</title>
        <authorList>
            <person name="Simpson A."/>
            <person name="Venkateswaran K."/>
        </authorList>
    </citation>
    <scope>NUCLEOTIDE SEQUENCE</scope>
    <source>
        <strain evidence="1">DSM 28161</strain>
    </source>
</reference>
<comment type="caution">
    <text evidence="1">The sequence shown here is derived from an EMBL/GenBank/DDBJ whole genome shotgun (WGS) entry which is preliminary data.</text>
</comment>
<gene>
    <name evidence="1" type="ORF">OMP40_12940</name>
</gene>
<accession>A0A9X4KTV5</accession>
<evidence type="ECO:0000313" key="2">
    <source>
        <dbReference type="Proteomes" id="UP001153404"/>
    </source>
</evidence>
<name>A0A9X4KTV5_9BACL</name>
<dbReference type="AlphaFoldDB" id="A0A9X4KTV5"/>
<organism evidence="1 2">
    <name type="scientific">Cohnella rhizosphaerae</name>
    <dbReference type="NCBI Taxonomy" id="1457232"/>
    <lineage>
        <taxon>Bacteria</taxon>
        <taxon>Bacillati</taxon>
        <taxon>Bacillota</taxon>
        <taxon>Bacilli</taxon>
        <taxon>Bacillales</taxon>
        <taxon>Paenibacillaceae</taxon>
        <taxon>Cohnella</taxon>
    </lineage>
</organism>